<dbReference type="Pfam" id="PF00089">
    <property type="entry name" value="Trypsin"/>
    <property type="match status" value="1"/>
</dbReference>
<dbReference type="Gene3D" id="3.10.250.10">
    <property type="entry name" value="SRCR-like domain"/>
    <property type="match status" value="1"/>
</dbReference>
<dbReference type="SMART" id="SM00020">
    <property type="entry name" value="Tryp_SPc"/>
    <property type="match status" value="1"/>
</dbReference>
<dbReference type="PRINTS" id="PR00722">
    <property type="entry name" value="CHYMOTRYPSIN"/>
</dbReference>
<sequence length="551" mass="61118">MFYRIPTLSCIIVVLISAENSGESLNNTNTANKTRMNSGRSSGTLLNIFVNGKPILPQRPLPIKLNQVKPKPVSPLTSLLSTAKPSWRNNPFAEIGRFAAFNFYTSSRSEMDTSNALRTYLFNPLYESNNSGVKLAGSYLPYMGRMQVLLPGNQWGSICGIGWDVKDATVVCRQLGFQIGGVIPRPRMEFGRPIGQVVMSKVNCRGNEASLDECEAERWDGENSLPCPKELSAAGLVCADSPCTKNPCKSKGICQDYFGDTNLYECSCFDPYGGKNCQFRRDWSCGRQRIKPDLRHVKPELRIAGGKSAINGSWPWIVQLRDNDTQFCSGSLISPQWVLTAAHCLHLRSIGNGPNNNTRWTIVSGQHSRDGHDYTNQVTRIDYVLANNFTNIDIPRKDIALIKLKSPIRVDSYTELICLPSVKSENPEDGSKCWIAGWGESIFPEETSSYLQQGDIPVVSADRCRQIGDQLDMTRDYRLIEDMICAGYKNGGVDACEGDSGGPLMCPRKDGSWYLAGIVSWGYSCAGPDMPGVYTKVSHYLDWIYDALQNI</sequence>
<keyword evidence="15" id="KW-1185">Reference proteome</keyword>
<dbReference type="InterPro" id="IPR033116">
    <property type="entry name" value="TRYPSIN_SER"/>
</dbReference>
<dbReference type="SUPFAM" id="SSF57196">
    <property type="entry name" value="EGF/Laminin"/>
    <property type="match status" value="1"/>
</dbReference>
<dbReference type="InterPro" id="IPR009003">
    <property type="entry name" value="Peptidase_S1_PA"/>
</dbReference>
<dbReference type="PANTHER" id="PTHR24252:SF7">
    <property type="entry name" value="HYALIN"/>
    <property type="match status" value="1"/>
</dbReference>
<keyword evidence="3 9" id="KW-0645">Protease</keyword>
<dbReference type="Pfam" id="PF00530">
    <property type="entry name" value="SRCR"/>
    <property type="match status" value="1"/>
</dbReference>
<evidence type="ECO:0000256" key="4">
    <source>
        <dbReference type="ARBA" id="ARBA00022825"/>
    </source>
</evidence>
<dbReference type="CDD" id="cd00054">
    <property type="entry name" value="EGF_CA"/>
    <property type="match status" value="1"/>
</dbReference>
<keyword evidence="2" id="KW-0964">Secreted</keyword>
<dbReference type="InterPro" id="IPR000742">
    <property type="entry name" value="EGF"/>
</dbReference>
<comment type="subcellular location">
    <subcellularLocation>
        <location evidence="1">Secreted</location>
    </subcellularLocation>
</comment>
<dbReference type="InterPro" id="IPR001254">
    <property type="entry name" value="Trypsin_dom"/>
</dbReference>
<name>A0ABP0GMT4_CLALP</name>
<evidence type="ECO:0000256" key="7">
    <source>
        <dbReference type="PROSITE-ProRule" id="PRU00076"/>
    </source>
</evidence>
<comment type="caution">
    <text evidence="8">Lacks conserved residue(s) required for the propagation of feature annotation.</text>
</comment>
<feature type="signal peptide" evidence="10">
    <location>
        <begin position="1"/>
        <end position="18"/>
    </location>
</feature>
<evidence type="ECO:0000313" key="15">
    <source>
        <dbReference type="Proteomes" id="UP001642483"/>
    </source>
</evidence>
<evidence type="ECO:0000256" key="3">
    <source>
        <dbReference type="ARBA" id="ARBA00022670"/>
    </source>
</evidence>
<keyword evidence="10" id="KW-0732">Signal</keyword>
<comment type="caution">
    <text evidence="14">The sequence shown here is derived from an EMBL/GenBank/DDBJ whole genome shotgun (WGS) entry which is preliminary data.</text>
</comment>
<dbReference type="PROSITE" id="PS00135">
    <property type="entry name" value="TRYPSIN_SER"/>
    <property type="match status" value="1"/>
</dbReference>
<keyword evidence="5 8" id="KW-1015">Disulfide bond</keyword>
<dbReference type="InterPro" id="IPR018114">
    <property type="entry name" value="TRYPSIN_HIS"/>
</dbReference>
<keyword evidence="7" id="KW-0245">EGF-like domain</keyword>
<reference evidence="14 15" key="1">
    <citation type="submission" date="2024-02" db="EMBL/GenBank/DDBJ databases">
        <authorList>
            <person name="Daric V."/>
            <person name="Darras S."/>
        </authorList>
    </citation>
    <scope>NUCLEOTIDE SEQUENCE [LARGE SCALE GENOMIC DNA]</scope>
</reference>
<dbReference type="InterPro" id="IPR001314">
    <property type="entry name" value="Peptidase_S1A"/>
</dbReference>
<dbReference type="Gene3D" id="2.10.25.10">
    <property type="entry name" value="Laminin"/>
    <property type="match status" value="1"/>
</dbReference>
<dbReference type="PROSITE" id="PS50026">
    <property type="entry name" value="EGF_3"/>
    <property type="match status" value="1"/>
</dbReference>
<gene>
    <name evidence="14" type="ORF">CVLEPA_LOCUS24873</name>
</gene>
<evidence type="ECO:0000259" key="13">
    <source>
        <dbReference type="PROSITE" id="PS50287"/>
    </source>
</evidence>
<dbReference type="PROSITE" id="PS01186">
    <property type="entry name" value="EGF_2"/>
    <property type="match status" value="1"/>
</dbReference>
<feature type="disulfide bond" evidence="8">
    <location>
        <begin position="204"/>
        <end position="214"/>
    </location>
</feature>
<evidence type="ECO:0000256" key="9">
    <source>
        <dbReference type="RuleBase" id="RU363034"/>
    </source>
</evidence>
<dbReference type="EMBL" id="CAWYQH010000130">
    <property type="protein sequence ID" value="CAK8692134.1"/>
    <property type="molecule type" value="Genomic_DNA"/>
</dbReference>
<proteinExistence type="predicted"/>
<dbReference type="PROSITE" id="PS00022">
    <property type="entry name" value="EGF_1"/>
    <property type="match status" value="1"/>
</dbReference>
<dbReference type="SUPFAM" id="SSF56487">
    <property type="entry name" value="SRCR-like"/>
    <property type="match status" value="1"/>
</dbReference>
<dbReference type="Proteomes" id="UP001642483">
    <property type="component" value="Unassembled WGS sequence"/>
</dbReference>
<feature type="domain" description="SRCR" evidence="13">
    <location>
        <begin position="133"/>
        <end position="239"/>
    </location>
</feature>
<dbReference type="Gene3D" id="2.40.10.10">
    <property type="entry name" value="Trypsin-like serine proteases"/>
    <property type="match status" value="1"/>
</dbReference>
<dbReference type="InterPro" id="IPR036772">
    <property type="entry name" value="SRCR-like_dom_sf"/>
</dbReference>
<dbReference type="PROSITE" id="PS00134">
    <property type="entry name" value="TRYPSIN_HIS"/>
    <property type="match status" value="1"/>
</dbReference>
<dbReference type="CDD" id="cd00190">
    <property type="entry name" value="Tryp_SPc"/>
    <property type="match status" value="1"/>
</dbReference>
<evidence type="ECO:0000313" key="14">
    <source>
        <dbReference type="EMBL" id="CAK8692134.1"/>
    </source>
</evidence>
<feature type="domain" description="Peptidase S1" evidence="12">
    <location>
        <begin position="303"/>
        <end position="549"/>
    </location>
</feature>
<evidence type="ECO:0000256" key="1">
    <source>
        <dbReference type="ARBA" id="ARBA00004613"/>
    </source>
</evidence>
<keyword evidence="6" id="KW-0325">Glycoprotein</keyword>
<dbReference type="PROSITE" id="PS50240">
    <property type="entry name" value="TRYPSIN_DOM"/>
    <property type="match status" value="1"/>
</dbReference>
<keyword evidence="4 9" id="KW-0720">Serine protease</keyword>
<dbReference type="PRINTS" id="PR00258">
    <property type="entry name" value="SPERACTRCPTR"/>
</dbReference>
<keyword evidence="9" id="KW-0378">Hydrolase</keyword>
<evidence type="ECO:0000256" key="6">
    <source>
        <dbReference type="ARBA" id="ARBA00023180"/>
    </source>
</evidence>
<dbReference type="PANTHER" id="PTHR24252">
    <property type="entry name" value="ACROSIN-RELATED"/>
    <property type="match status" value="1"/>
</dbReference>
<evidence type="ECO:0000256" key="10">
    <source>
        <dbReference type="SAM" id="SignalP"/>
    </source>
</evidence>
<feature type="disulfide bond" evidence="7">
    <location>
        <begin position="268"/>
        <end position="277"/>
    </location>
</feature>
<organism evidence="14 15">
    <name type="scientific">Clavelina lepadiformis</name>
    <name type="common">Light-bulb sea squirt</name>
    <name type="synonym">Ascidia lepadiformis</name>
    <dbReference type="NCBI Taxonomy" id="159417"/>
    <lineage>
        <taxon>Eukaryota</taxon>
        <taxon>Metazoa</taxon>
        <taxon>Chordata</taxon>
        <taxon>Tunicata</taxon>
        <taxon>Ascidiacea</taxon>
        <taxon>Aplousobranchia</taxon>
        <taxon>Clavelinidae</taxon>
        <taxon>Clavelina</taxon>
    </lineage>
</organism>
<dbReference type="SUPFAM" id="SSF50494">
    <property type="entry name" value="Trypsin-like serine proteases"/>
    <property type="match status" value="1"/>
</dbReference>
<evidence type="ECO:0000259" key="11">
    <source>
        <dbReference type="PROSITE" id="PS50026"/>
    </source>
</evidence>
<dbReference type="InterPro" id="IPR001190">
    <property type="entry name" value="SRCR"/>
</dbReference>
<evidence type="ECO:0000256" key="8">
    <source>
        <dbReference type="PROSITE-ProRule" id="PRU00196"/>
    </source>
</evidence>
<evidence type="ECO:0000259" key="12">
    <source>
        <dbReference type="PROSITE" id="PS50240"/>
    </source>
</evidence>
<protein>
    <submittedName>
        <fullName evidence="14">Uncharacterized protein</fullName>
    </submittedName>
</protein>
<evidence type="ECO:0000256" key="2">
    <source>
        <dbReference type="ARBA" id="ARBA00022525"/>
    </source>
</evidence>
<dbReference type="InterPro" id="IPR043504">
    <property type="entry name" value="Peptidase_S1_PA_chymotrypsin"/>
</dbReference>
<evidence type="ECO:0000256" key="5">
    <source>
        <dbReference type="ARBA" id="ARBA00023157"/>
    </source>
</evidence>
<dbReference type="PROSITE" id="PS50287">
    <property type="entry name" value="SRCR_2"/>
    <property type="match status" value="1"/>
</dbReference>
<accession>A0ABP0GMT4</accession>
<feature type="chain" id="PRO_5046218876" evidence="10">
    <location>
        <begin position="19"/>
        <end position="551"/>
    </location>
</feature>
<dbReference type="SMART" id="SM00202">
    <property type="entry name" value="SR"/>
    <property type="match status" value="1"/>
</dbReference>
<feature type="domain" description="EGF-like" evidence="11">
    <location>
        <begin position="239"/>
        <end position="278"/>
    </location>
</feature>